<protein>
    <submittedName>
        <fullName evidence="3">Reverse transcriptase domain-containing protein</fullName>
    </submittedName>
</protein>
<dbReference type="OrthoDB" id="6252464at2759"/>
<keyword evidence="2" id="KW-1185">Reference proteome</keyword>
<accession>A0A183TP33</accession>
<proteinExistence type="predicted"/>
<gene>
    <name evidence="1" type="ORF">SSLN_LOCUS18231</name>
</gene>
<dbReference type="AlphaFoldDB" id="A0A183TP33"/>
<evidence type="ECO:0000313" key="1">
    <source>
        <dbReference type="EMBL" id="VDM04617.1"/>
    </source>
</evidence>
<dbReference type="WBParaSite" id="SSLN_0001891401-mRNA-1">
    <property type="protein sequence ID" value="SSLN_0001891401-mRNA-1"/>
    <property type="gene ID" value="SSLN_0001891401"/>
</dbReference>
<dbReference type="EMBL" id="UYSU01043966">
    <property type="protein sequence ID" value="VDM04617.1"/>
    <property type="molecule type" value="Genomic_DNA"/>
</dbReference>
<evidence type="ECO:0000313" key="3">
    <source>
        <dbReference type="WBParaSite" id="SSLN_0001891401-mRNA-1"/>
    </source>
</evidence>
<name>A0A183TP33_SCHSO</name>
<dbReference type="Proteomes" id="UP000275846">
    <property type="component" value="Unassembled WGS sequence"/>
</dbReference>
<evidence type="ECO:0000313" key="2">
    <source>
        <dbReference type="Proteomes" id="UP000275846"/>
    </source>
</evidence>
<reference evidence="3" key="1">
    <citation type="submission" date="2016-06" db="UniProtKB">
        <authorList>
            <consortium name="WormBaseParasite"/>
        </authorList>
    </citation>
    <scope>IDENTIFICATION</scope>
</reference>
<reference evidence="1 2" key="2">
    <citation type="submission" date="2018-11" db="EMBL/GenBank/DDBJ databases">
        <authorList>
            <consortium name="Pathogen Informatics"/>
        </authorList>
    </citation>
    <scope>NUCLEOTIDE SEQUENCE [LARGE SCALE GENOMIC DNA]</scope>
    <source>
        <strain evidence="1 2">NST_G2</strain>
    </source>
</reference>
<sequence>MFSAILMDAHRDGKPGIRIACRTDVHLLNSQRMQSSTHVSTPTVHDLLFADDCALNTMTVEDMQRSM</sequence>
<organism evidence="3">
    <name type="scientific">Schistocephalus solidus</name>
    <name type="common">Tapeworm</name>
    <dbReference type="NCBI Taxonomy" id="70667"/>
    <lineage>
        <taxon>Eukaryota</taxon>
        <taxon>Metazoa</taxon>
        <taxon>Spiralia</taxon>
        <taxon>Lophotrochozoa</taxon>
        <taxon>Platyhelminthes</taxon>
        <taxon>Cestoda</taxon>
        <taxon>Eucestoda</taxon>
        <taxon>Diphyllobothriidea</taxon>
        <taxon>Diphyllobothriidae</taxon>
        <taxon>Schistocephalus</taxon>
    </lineage>
</organism>